<dbReference type="EMBL" id="JAETXX010000001">
    <property type="protein sequence ID" value="MCF8713391.1"/>
    <property type="molecule type" value="Genomic_DNA"/>
</dbReference>
<evidence type="ECO:0000313" key="2">
    <source>
        <dbReference type="EMBL" id="MCF8713391.1"/>
    </source>
</evidence>
<keyword evidence="1" id="KW-0732">Signal</keyword>
<feature type="signal peptide" evidence="1">
    <location>
        <begin position="1"/>
        <end position="27"/>
    </location>
</feature>
<keyword evidence="3" id="KW-1185">Reference proteome</keyword>
<reference evidence="2 3" key="1">
    <citation type="submission" date="2021-01" db="EMBL/GenBank/DDBJ databases">
        <title>Genome sequencing of Joostella atrarenae M1-2 (= KCTC 23194).</title>
        <authorList>
            <person name="Zakaria M.R."/>
            <person name="Lam M.Q."/>
            <person name="Chong C.S."/>
        </authorList>
    </citation>
    <scope>NUCLEOTIDE SEQUENCE [LARGE SCALE GENOMIC DNA]</scope>
    <source>
        <strain evidence="2 3">M1-2</strain>
    </source>
</reference>
<dbReference type="Proteomes" id="UP000829517">
    <property type="component" value="Unassembled WGS sequence"/>
</dbReference>
<comment type="caution">
    <text evidence="2">The sequence shown here is derived from an EMBL/GenBank/DDBJ whole genome shotgun (WGS) entry which is preliminary data.</text>
</comment>
<evidence type="ECO:0000313" key="3">
    <source>
        <dbReference type="Proteomes" id="UP000829517"/>
    </source>
</evidence>
<protein>
    <submittedName>
        <fullName evidence="2">Alpha-ketoglutarate decarboxylase</fullName>
    </submittedName>
</protein>
<dbReference type="Gene3D" id="2.40.160.60">
    <property type="entry name" value="Outer membrane protein transport protein (OMPP1/FadL/TodX)"/>
    <property type="match status" value="1"/>
</dbReference>
<feature type="chain" id="PRO_5045994773" evidence="1">
    <location>
        <begin position="28"/>
        <end position="181"/>
    </location>
</feature>
<name>A0ABS9IYY1_9FLAO</name>
<organism evidence="2 3">
    <name type="scientific">Joostella atrarenae</name>
    <dbReference type="NCBI Taxonomy" id="679257"/>
    <lineage>
        <taxon>Bacteria</taxon>
        <taxon>Pseudomonadati</taxon>
        <taxon>Bacteroidota</taxon>
        <taxon>Flavobacteriia</taxon>
        <taxon>Flavobacteriales</taxon>
        <taxon>Flavobacteriaceae</taxon>
        <taxon>Joostella</taxon>
    </lineage>
</organism>
<dbReference type="RefSeq" id="WP_236957363.1">
    <property type="nucleotide sequence ID" value="NZ_JAETXX010000001.1"/>
</dbReference>
<gene>
    <name evidence="2" type="ORF">JM658_00995</name>
</gene>
<proteinExistence type="predicted"/>
<sequence>MHIYNNTRFKKYILFFIMLGITHFASAQMTQNYRSPHFWDNVSFGGGIGLGFGSDFFSGSITPSAIYRVNDKFATGVGLNFTYSDDHNYTATVFGASVLGYYNPIREIQLSAEFEELHVNRKFDYGGNIPDYKDEYWYPALHLGVGFNTGHVTMGVRYDVLYDDDKSIYGTPFMPFIRIYF</sequence>
<evidence type="ECO:0000256" key="1">
    <source>
        <dbReference type="SAM" id="SignalP"/>
    </source>
</evidence>
<accession>A0ABS9IYY1</accession>